<proteinExistence type="predicted"/>
<keyword evidence="2" id="KW-1185">Reference proteome</keyword>
<dbReference type="Proteomes" id="UP000299102">
    <property type="component" value="Unassembled WGS sequence"/>
</dbReference>
<reference evidence="1 2" key="1">
    <citation type="journal article" date="2019" name="Commun. Biol.">
        <title>The bagworm genome reveals a unique fibroin gene that provides high tensile strength.</title>
        <authorList>
            <person name="Kono N."/>
            <person name="Nakamura H."/>
            <person name="Ohtoshi R."/>
            <person name="Tomita M."/>
            <person name="Numata K."/>
            <person name="Arakawa K."/>
        </authorList>
    </citation>
    <scope>NUCLEOTIDE SEQUENCE [LARGE SCALE GENOMIC DNA]</scope>
</reference>
<evidence type="ECO:0000313" key="1">
    <source>
        <dbReference type="EMBL" id="GBP25874.1"/>
    </source>
</evidence>
<evidence type="ECO:0000313" key="2">
    <source>
        <dbReference type="Proteomes" id="UP000299102"/>
    </source>
</evidence>
<dbReference type="AlphaFoldDB" id="A0A4C1UJ14"/>
<name>A0A4C1UJ14_EUMVA</name>
<accession>A0A4C1UJ14</accession>
<gene>
    <name evidence="1" type="ORF">EVAR_81755_1</name>
</gene>
<organism evidence="1 2">
    <name type="scientific">Eumeta variegata</name>
    <name type="common">Bagworm moth</name>
    <name type="synonym">Eumeta japonica</name>
    <dbReference type="NCBI Taxonomy" id="151549"/>
    <lineage>
        <taxon>Eukaryota</taxon>
        <taxon>Metazoa</taxon>
        <taxon>Ecdysozoa</taxon>
        <taxon>Arthropoda</taxon>
        <taxon>Hexapoda</taxon>
        <taxon>Insecta</taxon>
        <taxon>Pterygota</taxon>
        <taxon>Neoptera</taxon>
        <taxon>Endopterygota</taxon>
        <taxon>Lepidoptera</taxon>
        <taxon>Glossata</taxon>
        <taxon>Ditrysia</taxon>
        <taxon>Tineoidea</taxon>
        <taxon>Psychidae</taxon>
        <taxon>Oiketicinae</taxon>
        <taxon>Eumeta</taxon>
    </lineage>
</organism>
<comment type="caution">
    <text evidence="1">The sequence shown here is derived from an EMBL/GenBank/DDBJ whole genome shotgun (WGS) entry which is preliminary data.</text>
</comment>
<protein>
    <submittedName>
        <fullName evidence="1">Uncharacterized protein</fullName>
    </submittedName>
</protein>
<dbReference type="EMBL" id="BGZK01000173">
    <property type="protein sequence ID" value="GBP25874.1"/>
    <property type="molecule type" value="Genomic_DNA"/>
</dbReference>
<sequence>MRIPRERRVSESNGFVLFVTFMHGKTSEKAGGAARARARALRRKPAAGFITVYWARAALRAQVSIYNSLYDPCSGSIVCKSTEWLLDLLF</sequence>